<reference evidence="2" key="1">
    <citation type="journal article" date="2023" name="Mol. Phylogenet. Evol.">
        <title>Genome-scale phylogeny and comparative genomics of the fungal order Sordariales.</title>
        <authorList>
            <person name="Hensen N."/>
            <person name="Bonometti L."/>
            <person name="Westerberg I."/>
            <person name="Brannstrom I.O."/>
            <person name="Guillou S."/>
            <person name="Cros-Aarteil S."/>
            <person name="Calhoun S."/>
            <person name="Haridas S."/>
            <person name="Kuo A."/>
            <person name="Mondo S."/>
            <person name="Pangilinan J."/>
            <person name="Riley R."/>
            <person name="LaButti K."/>
            <person name="Andreopoulos B."/>
            <person name="Lipzen A."/>
            <person name="Chen C."/>
            <person name="Yan M."/>
            <person name="Daum C."/>
            <person name="Ng V."/>
            <person name="Clum A."/>
            <person name="Steindorff A."/>
            <person name="Ohm R.A."/>
            <person name="Martin F."/>
            <person name="Silar P."/>
            <person name="Natvig D.O."/>
            <person name="Lalanne C."/>
            <person name="Gautier V."/>
            <person name="Ament-Velasquez S.L."/>
            <person name="Kruys A."/>
            <person name="Hutchinson M.I."/>
            <person name="Powell A.J."/>
            <person name="Barry K."/>
            <person name="Miller A.N."/>
            <person name="Grigoriev I.V."/>
            <person name="Debuchy R."/>
            <person name="Gladieux P."/>
            <person name="Hiltunen Thoren M."/>
            <person name="Johannesson H."/>
        </authorList>
    </citation>
    <scope>NUCLEOTIDE SEQUENCE</scope>
    <source>
        <strain evidence="2">CBS 958.72</strain>
    </source>
</reference>
<proteinExistence type="predicted"/>
<organism evidence="2 3">
    <name type="scientific">Lasiosphaeria ovina</name>
    <dbReference type="NCBI Taxonomy" id="92902"/>
    <lineage>
        <taxon>Eukaryota</taxon>
        <taxon>Fungi</taxon>
        <taxon>Dikarya</taxon>
        <taxon>Ascomycota</taxon>
        <taxon>Pezizomycotina</taxon>
        <taxon>Sordariomycetes</taxon>
        <taxon>Sordariomycetidae</taxon>
        <taxon>Sordariales</taxon>
        <taxon>Lasiosphaeriaceae</taxon>
        <taxon>Lasiosphaeria</taxon>
    </lineage>
</organism>
<protein>
    <submittedName>
        <fullName evidence="2">Heterokaryon incompatibility protein-domain-containing protein</fullName>
    </submittedName>
</protein>
<feature type="domain" description="Heterokaryon incompatibility" evidence="1">
    <location>
        <begin position="480"/>
        <end position="624"/>
    </location>
</feature>
<evidence type="ECO:0000313" key="2">
    <source>
        <dbReference type="EMBL" id="KAK3369420.1"/>
    </source>
</evidence>
<dbReference type="AlphaFoldDB" id="A0AAE0N412"/>
<gene>
    <name evidence="2" type="ORF">B0T24DRAFT_707973</name>
</gene>
<dbReference type="Pfam" id="PF06985">
    <property type="entry name" value="HET"/>
    <property type="match status" value="1"/>
</dbReference>
<sequence>MSSKLVNRGEGGKIVATLPPRLSLGTEERIGNGEDTWPFPRSFSMRAPFSGDRSSAHEDSEDDFGIRLRAPQREPFPRAPQYLIREVARHDDNLEDDCKCYCSTNGCTPIHMFSVLAGFSAVKTWAQIQDDIFSWIYDTDASYQQRCRRLGMAHTCCRRDTHFICVDLDEDTRQELREEDANFKAQLDLIMSAFDAVMAQVSRKPLRSVWWRWWSQLDRILPPLLPWERGLQYCPLKPAMPSDQRSALLETREIRQFLVLKRKGYSKHVDFLDVIKDHLTQLLGVCLDEQYVVEVRRDGFRGPVDREVLEANVLQRVPTHWSTLNNPANPNCLGCKLIRDAILCFIPAEDLSSRDMSIKVSGSRDKDKRPRLIYLEPHSTDTWNAAGDCALELYLDKTGSNPERNGWPVVFLPLAPPQKATHDFDGRLQLIKPWLQDCQSNHPLCTPSAPQNLPKRVLDVSPPDCALRLHEPAANETGTYFCLSHRWGTPQPLTTTTATLSQRMQNIPWEDVPKTFQDAIQITRSLGVRYLWIDSLCIIQDDDADWLQQASQMCNIYRDASLTLACTRAVGCHQTLLPSFNRYVEGRDSSGRPYRVLVRLIDGHFNAEQRIEGSLLRRGWVFQERLLSRRYLHFGYDELYWECMENTLCECRDGVIGEPLEIRSAGARIPDSAGRRSWQTIWHEIVRDYTYLDLTKMTDRPQAILGLVAEMEQRRGSRYLYGLWSDTFLADLAWEVVPYDEDQFVSPVTRRKPTWSWVSVDGQCVYFDAPAERGVTHMVYGQDSQWTLSADTSLLGIDTSTTGGVTITLRARLFAGTSTGATRNDWVHRSFSHASKNEDYAYFDDGALNPPLPEGTPVFYFDLVTRGSKGRELWSRGLLLIKVSESPALFERVGLVVGHSWTGRDEARHLEKGIETVVEIR</sequence>
<dbReference type="InterPro" id="IPR010730">
    <property type="entry name" value="HET"/>
</dbReference>
<accession>A0AAE0N412</accession>
<keyword evidence="3" id="KW-1185">Reference proteome</keyword>
<evidence type="ECO:0000259" key="1">
    <source>
        <dbReference type="Pfam" id="PF06985"/>
    </source>
</evidence>
<evidence type="ECO:0000313" key="3">
    <source>
        <dbReference type="Proteomes" id="UP001287356"/>
    </source>
</evidence>
<dbReference type="Proteomes" id="UP001287356">
    <property type="component" value="Unassembled WGS sequence"/>
</dbReference>
<dbReference type="EMBL" id="JAULSN010000006">
    <property type="protein sequence ID" value="KAK3369420.1"/>
    <property type="molecule type" value="Genomic_DNA"/>
</dbReference>
<dbReference type="PANTHER" id="PTHR33112:SF13">
    <property type="entry name" value="HETEROKARYON INCOMPATIBILITY DOMAIN-CONTAINING PROTEIN"/>
    <property type="match status" value="1"/>
</dbReference>
<comment type="caution">
    <text evidence="2">The sequence shown here is derived from an EMBL/GenBank/DDBJ whole genome shotgun (WGS) entry which is preliminary data.</text>
</comment>
<dbReference type="PANTHER" id="PTHR33112">
    <property type="entry name" value="DOMAIN PROTEIN, PUTATIVE-RELATED"/>
    <property type="match status" value="1"/>
</dbReference>
<name>A0AAE0N412_9PEZI</name>
<reference evidence="2" key="2">
    <citation type="submission" date="2023-06" db="EMBL/GenBank/DDBJ databases">
        <authorList>
            <consortium name="Lawrence Berkeley National Laboratory"/>
            <person name="Haridas S."/>
            <person name="Hensen N."/>
            <person name="Bonometti L."/>
            <person name="Westerberg I."/>
            <person name="Brannstrom I.O."/>
            <person name="Guillou S."/>
            <person name="Cros-Aarteil S."/>
            <person name="Calhoun S."/>
            <person name="Kuo A."/>
            <person name="Mondo S."/>
            <person name="Pangilinan J."/>
            <person name="Riley R."/>
            <person name="Labutti K."/>
            <person name="Andreopoulos B."/>
            <person name="Lipzen A."/>
            <person name="Chen C."/>
            <person name="Yanf M."/>
            <person name="Daum C."/>
            <person name="Ng V."/>
            <person name="Clum A."/>
            <person name="Steindorff A."/>
            <person name="Ohm R."/>
            <person name="Martin F."/>
            <person name="Silar P."/>
            <person name="Natvig D."/>
            <person name="Lalanne C."/>
            <person name="Gautier V."/>
            <person name="Ament-Velasquez S.L."/>
            <person name="Kruys A."/>
            <person name="Hutchinson M.I."/>
            <person name="Powell A.J."/>
            <person name="Barry K."/>
            <person name="Miller A.N."/>
            <person name="Grigoriev I.V."/>
            <person name="Debuchy R."/>
            <person name="Gladieux P."/>
            <person name="Thoren M.H."/>
            <person name="Johannesson H."/>
        </authorList>
    </citation>
    <scope>NUCLEOTIDE SEQUENCE</scope>
    <source>
        <strain evidence="2">CBS 958.72</strain>
    </source>
</reference>